<evidence type="ECO:0000256" key="1">
    <source>
        <dbReference type="ARBA" id="ARBA00012104"/>
    </source>
</evidence>
<accession>A0A967EX85</accession>
<comment type="caution">
    <text evidence="7">The sequence shown here is derived from an EMBL/GenBank/DDBJ whole genome shotgun (WGS) entry which is preliminary data.</text>
</comment>
<feature type="domain" description="Pyridoxamine kinase/Phosphomethylpyrimidine kinase" evidence="6">
    <location>
        <begin position="94"/>
        <end position="260"/>
    </location>
</feature>
<dbReference type="Gene3D" id="3.40.1190.20">
    <property type="match status" value="1"/>
</dbReference>
<dbReference type="InterPro" id="IPR013749">
    <property type="entry name" value="PM/HMP-P_kinase-1"/>
</dbReference>
<evidence type="ECO:0000256" key="3">
    <source>
        <dbReference type="ARBA" id="ARBA00022741"/>
    </source>
</evidence>
<dbReference type="SUPFAM" id="SSF53613">
    <property type="entry name" value="Ribokinase-like"/>
    <property type="match status" value="1"/>
</dbReference>
<dbReference type="GO" id="GO:0009443">
    <property type="term" value="P:pyridoxal 5'-phosphate salvage"/>
    <property type="evidence" value="ECO:0007669"/>
    <property type="project" value="InterPro"/>
</dbReference>
<dbReference type="InterPro" id="IPR004625">
    <property type="entry name" value="PyrdxlKinase"/>
</dbReference>
<proteinExistence type="predicted"/>
<sequence length="284" mass="30419">MNVISIQSHVAYGHVGNAAAVFLLQRLGFEVWPVHTVQFSNHTGYGDWQGDVFKADHIAALIDGLEARGALARCDALLSGYVGDAALGDAILDAAARIRAANPKAVYLCDPVMGDQGTGLFVRDGVPEFMRERALPTADFLTPNLFELEILSGRKLTNEGETLQAARELLLQGPRAILVTSLEQADDDTTMAMLAVTTEGSWRVTCPRLPTHPLTSGAGDSVAALFLGHLLKTASVPDALAAAAAGIYEVLRSTLESGEQELQLIAAQERLLTPRERFTVEQIS</sequence>
<gene>
    <name evidence="7" type="primary">pdxY</name>
    <name evidence="7" type="ORF">HBA54_06510</name>
</gene>
<dbReference type="CDD" id="cd01173">
    <property type="entry name" value="pyridoxal_pyridoxamine_kinase"/>
    <property type="match status" value="1"/>
</dbReference>
<keyword evidence="5" id="KW-0067">ATP-binding</keyword>
<dbReference type="RefSeq" id="WP_167222629.1">
    <property type="nucleotide sequence ID" value="NZ_JAAQPH010000004.1"/>
</dbReference>
<organism evidence="7 8">
    <name type="scientific">Pelagibius litoralis</name>
    <dbReference type="NCBI Taxonomy" id="374515"/>
    <lineage>
        <taxon>Bacteria</taxon>
        <taxon>Pseudomonadati</taxon>
        <taxon>Pseudomonadota</taxon>
        <taxon>Alphaproteobacteria</taxon>
        <taxon>Rhodospirillales</taxon>
        <taxon>Rhodovibrionaceae</taxon>
        <taxon>Pelagibius</taxon>
    </lineage>
</organism>
<evidence type="ECO:0000256" key="4">
    <source>
        <dbReference type="ARBA" id="ARBA00022777"/>
    </source>
</evidence>
<dbReference type="GO" id="GO:0005829">
    <property type="term" value="C:cytosol"/>
    <property type="evidence" value="ECO:0007669"/>
    <property type="project" value="TreeGrafter"/>
</dbReference>
<dbReference type="Proteomes" id="UP000761264">
    <property type="component" value="Unassembled WGS sequence"/>
</dbReference>
<protein>
    <recommendedName>
        <fullName evidence="1">pyridoxal kinase</fullName>
        <ecNumber evidence="1">2.7.1.35</ecNumber>
    </recommendedName>
</protein>
<dbReference type="GO" id="GO:0005524">
    <property type="term" value="F:ATP binding"/>
    <property type="evidence" value="ECO:0007669"/>
    <property type="project" value="UniProtKB-KW"/>
</dbReference>
<evidence type="ECO:0000256" key="5">
    <source>
        <dbReference type="ARBA" id="ARBA00022840"/>
    </source>
</evidence>
<dbReference type="PANTHER" id="PTHR10534">
    <property type="entry name" value="PYRIDOXAL KINASE"/>
    <property type="match status" value="1"/>
</dbReference>
<keyword evidence="2 7" id="KW-0808">Transferase</keyword>
<dbReference type="NCBIfam" id="NF004398">
    <property type="entry name" value="PRK05756.1"/>
    <property type="match status" value="1"/>
</dbReference>
<keyword evidence="3" id="KW-0547">Nucleotide-binding</keyword>
<name>A0A967EX85_9PROT</name>
<evidence type="ECO:0000259" key="6">
    <source>
        <dbReference type="Pfam" id="PF08543"/>
    </source>
</evidence>
<dbReference type="InterPro" id="IPR029056">
    <property type="entry name" value="Ribokinase-like"/>
</dbReference>
<dbReference type="EC" id="2.7.1.35" evidence="1"/>
<keyword evidence="4 7" id="KW-0418">Kinase</keyword>
<dbReference type="NCBIfam" id="TIGR00687">
    <property type="entry name" value="pyridox_kin"/>
    <property type="match status" value="1"/>
</dbReference>
<dbReference type="Pfam" id="PF08543">
    <property type="entry name" value="Phos_pyr_kin"/>
    <property type="match status" value="1"/>
</dbReference>
<reference evidence="7" key="1">
    <citation type="submission" date="2020-03" db="EMBL/GenBank/DDBJ databases">
        <title>Genome of Pelagibius litoralis DSM 21314T.</title>
        <authorList>
            <person name="Wang G."/>
        </authorList>
    </citation>
    <scope>NUCLEOTIDE SEQUENCE</scope>
    <source>
        <strain evidence="7">DSM 21314</strain>
    </source>
</reference>
<dbReference type="AlphaFoldDB" id="A0A967EX85"/>
<evidence type="ECO:0000313" key="7">
    <source>
        <dbReference type="EMBL" id="NIA68240.1"/>
    </source>
</evidence>
<dbReference type="EMBL" id="JAAQPH010000004">
    <property type="protein sequence ID" value="NIA68240.1"/>
    <property type="molecule type" value="Genomic_DNA"/>
</dbReference>
<evidence type="ECO:0000313" key="8">
    <source>
        <dbReference type="Proteomes" id="UP000761264"/>
    </source>
</evidence>
<keyword evidence="8" id="KW-1185">Reference proteome</keyword>
<evidence type="ECO:0000256" key="2">
    <source>
        <dbReference type="ARBA" id="ARBA00022679"/>
    </source>
</evidence>
<dbReference type="PANTHER" id="PTHR10534:SF2">
    <property type="entry name" value="PYRIDOXAL KINASE"/>
    <property type="match status" value="1"/>
</dbReference>
<dbReference type="GO" id="GO:0008478">
    <property type="term" value="F:pyridoxal kinase activity"/>
    <property type="evidence" value="ECO:0007669"/>
    <property type="project" value="UniProtKB-EC"/>
</dbReference>